<evidence type="ECO:0000256" key="1">
    <source>
        <dbReference type="SAM" id="MobiDB-lite"/>
    </source>
</evidence>
<reference evidence="2 3" key="1">
    <citation type="journal article" date="2021" name="BMC Biol.">
        <title>Horizontally acquired antibacterial genes associated with adaptive radiation of ladybird beetles.</title>
        <authorList>
            <person name="Li H.S."/>
            <person name="Tang X.F."/>
            <person name="Huang Y.H."/>
            <person name="Xu Z.Y."/>
            <person name="Chen M.L."/>
            <person name="Du X.Y."/>
            <person name="Qiu B.Y."/>
            <person name="Chen P.T."/>
            <person name="Zhang W."/>
            <person name="Slipinski A."/>
            <person name="Escalona H.E."/>
            <person name="Waterhouse R.M."/>
            <person name="Zwick A."/>
            <person name="Pang H."/>
        </authorList>
    </citation>
    <scope>NUCLEOTIDE SEQUENCE [LARGE SCALE GENOMIC DNA]</scope>
    <source>
        <strain evidence="2">SYSU2018</strain>
    </source>
</reference>
<dbReference type="AlphaFoldDB" id="A0ABD2NKH8"/>
<keyword evidence="3" id="KW-1185">Reference proteome</keyword>
<sequence>TPFVRQNTPHPRELKAKAHKLFSKGQNSLDDSDLQNTTAHDSMTEAVNQVVAEQHHITNLPPVIIDQQEPDVVIENGAVEESSEQSADEDTDDDQAQKHVGFSDKTATADADPRPSRLHRRDTPHHLKNKRINTAPIDKDKVASIIAQVSMNYFVA</sequence>
<evidence type="ECO:0000313" key="3">
    <source>
        <dbReference type="Proteomes" id="UP001516400"/>
    </source>
</evidence>
<feature type="region of interest" description="Disordered" evidence="1">
    <location>
        <begin position="76"/>
        <end position="127"/>
    </location>
</feature>
<feature type="compositionally biased region" description="Acidic residues" evidence="1">
    <location>
        <begin position="81"/>
        <end position="94"/>
    </location>
</feature>
<dbReference type="Proteomes" id="UP001516400">
    <property type="component" value="Unassembled WGS sequence"/>
</dbReference>
<evidence type="ECO:0000313" key="2">
    <source>
        <dbReference type="EMBL" id="KAL3279114.1"/>
    </source>
</evidence>
<feature type="non-terminal residue" evidence="2">
    <location>
        <position position="1"/>
    </location>
</feature>
<name>A0ABD2NKH8_9CUCU</name>
<organism evidence="2 3">
    <name type="scientific">Cryptolaemus montrouzieri</name>
    <dbReference type="NCBI Taxonomy" id="559131"/>
    <lineage>
        <taxon>Eukaryota</taxon>
        <taxon>Metazoa</taxon>
        <taxon>Ecdysozoa</taxon>
        <taxon>Arthropoda</taxon>
        <taxon>Hexapoda</taxon>
        <taxon>Insecta</taxon>
        <taxon>Pterygota</taxon>
        <taxon>Neoptera</taxon>
        <taxon>Endopterygota</taxon>
        <taxon>Coleoptera</taxon>
        <taxon>Polyphaga</taxon>
        <taxon>Cucujiformia</taxon>
        <taxon>Coccinelloidea</taxon>
        <taxon>Coccinellidae</taxon>
        <taxon>Scymninae</taxon>
        <taxon>Scymnini</taxon>
        <taxon>Cryptolaemus</taxon>
    </lineage>
</organism>
<gene>
    <name evidence="2" type="ORF">HHI36_016628</name>
</gene>
<protein>
    <submittedName>
        <fullName evidence="2">Uncharacterized protein</fullName>
    </submittedName>
</protein>
<comment type="caution">
    <text evidence="2">The sequence shown here is derived from an EMBL/GenBank/DDBJ whole genome shotgun (WGS) entry which is preliminary data.</text>
</comment>
<accession>A0ABD2NKH8</accession>
<dbReference type="EMBL" id="JABFTP020000124">
    <property type="protein sequence ID" value="KAL3279114.1"/>
    <property type="molecule type" value="Genomic_DNA"/>
</dbReference>
<feature type="compositionally biased region" description="Basic residues" evidence="1">
    <location>
        <begin position="116"/>
        <end position="127"/>
    </location>
</feature>
<proteinExistence type="predicted"/>